<dbReference type="AlphaFoldDB" id="A0A2T8KIR5"/>
<protein>
    <submittedName>
        <fullName evidence="3">Uncharacterized protein</fullName>
    </submittedName>
</protein>
<organism evidence="3">
    <name type="scientific">Panicum hallii</name>
    <dbReference type="NCBI Taxonomy" id="206008"/>
    <lineage>
        <taxon>Eukaryota</taxon>
        <taxon>Viridiplantae</taxon>
        <taxon>Streptophyta</taxon>
        <taxon>Embryophyta</taxon>
        <taxon>Tracheophyta</taxon>
        <taxon>Spermatophyta</taxon>
        <taxon>Magnoliopsida</taxon>
        <taxon>Liliopsida</taxon>
        <taxon>Poales</taxon>
        <taxon>Poaceae</taxon>
        <taxon>PACMAD clade</taxon>
        <taxon>Panicoideae</taxon>
        <taxon>Panicodae</taxon>
        <taxon>Paniceae</taxon>
        <taxon>Panicinae</taxon>
        <taxon>Panicum</taxon>
        <taxon>Panicum sect. Panicum</taxon>
    </lineage>
</organism>
<dbReference type="Proteomes" id="UP000243499">
    <property type="component" value="Chromosome 3"/>
</dbReference>
<sequence length="78" mass="8447">MRQTLDLHSDSGGGVPIQSTRTHPMRLLGRIRLLLVSSFASWLSESRFRSSPSPSSPLTAALGLGGAYCYLLARIFLA</sequence>
<feature type="region of interest" description="Disordered" evidence="1">
    <location>
        <begin position="1"/>
        <end position="20"/>
    </location>
</feature>
<accession>A0A2T8KIR5</accession>
<keyword evidence="2" id="KW-0472">Membrane</keyword>
<reference evidence="3" key="1">
    <citation type="submission" date="2018-04" db="EMBL/GenBank/DDBJ databases">
        <title>WGS assembly of Panicum hallii.</title>
        <authorList>
            <person name="Lovell J."/>
            <person name="Jenkins J."/>
            <person name="Lowry D."/>
            <person name="Mamidi S."/>
            <person name="Sreedasyam A."/>
            <person name="Weng X."/>
            <person name="Barry K."/>
            <person name="Bonette J."/>
            <person name="Campitelli B."/>
            <person name="Daum C."/>
            <person name="Gordon S."/>
            <person name="Gould B."/>
            <person name="Lipzen A."/>
            <person name="Macqueen A."/>
            <person name="Palacio-Mejia J."/>
            <person name="Plott C."/>
            <person name="Shakirov E."/>
            <person name="Shu S."/>
            <person name="Yoshinaga Y."/>
            <person name="Zane M."/>
            <person name="Rokhsar D."/>
            <person name="Grimwood J."/>
            <person name="Schmutz J."/>
            <person name="Juenger T."/>
        </authorList>
    </citation>
    <scope>NUCLEOTIDE SEQUENCE [LARGE SCALE GENOMIC DNA]</scope>
    <source>
        <strain evidence="3">FIL2</strain>
    </source>
</reference>
<name>A0A2T8KIR5_9POAL</name>
<evidence type="ECO:0000256" key="2">
    <source>
        <dbReference type="SAM" id="Phobius"/>
    </source>
</evidence>
<gene>
    <name evidence="3" type="ORF">PAHAL_3G198200</name>
</gene>
<dbReference type="Gramene" id="PVH62070">
    <property type="protein sequence ID" value="PVH62070"/>
    <property type="gene ID" value="PAHAL_3G198200"/>
</dbReference>
<feature type="transmembrane region" description="Helical" evidence="2">
    <location>
        <begin position="56"/>
        <end position="77"/>
    </location>
</feature>
<keyword evidence="2" id="KW-0812">Transmembrane</keyword>
<keyword evidence="2" id="KW-1133">Transmembrane helix</keyword>
<dbReference type="EMBL" id="CM008048">
    <property type="protein sequence ID" value="PVH62070.1"/>
    <property type="molecule type" value="Genomic_DNA"/>
</dbReference>
<evidence type="ECO:0000256" key="1">
    <source>
        <dbReference type="SAM" id="MobiDB-lite"/>
    </source>
</evidence>
<proteinExistence type="predicted"/>
<evidence type="ECO:0000313" key="3">
    <source>
        <dbReference type="EMBL" id="PVH62070.1"/>
    </source>
</evidence>